<dbReference type="InterPro" id="IPR043131">
    <property type="entry name" value="BCAT-like_N"/>
</dbReference>
<gene>
    <name evidence="4" type="ORF">IAD24_02405</name>
</gene>
<keyword evidence="3" id="KW-0663">Pyridoxal phosphate</keyword>
<accession>A0A9D1N2Q7</accession>
<dbReference type="AlphaFoldDB" id="A0A9D1N2Q7"/>
<proteinExistence type="inferred from homology"/>
<dbReference type="Gene3D" id="3.30.470.10">
    <property type="match status" value="1"/>
</dbReference>
<evidence type="ECO:0000256" key="3">
    <source>
        <dbReference type="ARBA" id="ARBA00022898"/>
    </source>
</evidence>
<name>A0A9D1N2Q7_9FIRM</name>
<comment type="caution">
    <text evidence="4">The sequence shown here is derived from an EMBL/GenBank/DDBJ whole genome shotgun (WGS) entry which is preliminary data.</text>
</comment>
<dbReference type="GO" id="GO:0004084">
    <property type="term" value="F:branched-chain-amino-acid transaminase activity"/>
    <property type="evidence" value="ECO:0007669"/>
    <property type="project" value="InterPro"/>
</dbReference>
<keyword evidence="4" id="KW-0808">Transferase</keyword>
<comment type="cofactor">
    <cofactor evidence="1">
        <name>pyridoxal 5'-phosphate</name>
        <dbReference type="ChEBI" id="CHEBI:597326"/>
    </cofactor>
</comment>
<comment type="similarity">
    <text evidence="2">Belongs to the class-IV pyridoxal-phosphate-dependent aminotransferase family.</text>
</comment>
<reference evidence="4" key="2">
    <citation type="journal article" date="2021" name="PeerJ">
        <title>Extensive microbial diversity within the chicken gut microbiome revealed by metagenomics and culture.</title>
        <authorList>
            <person name="Gilroy R."/>
            <person name="Ravi A."/>
            <person name="Getino M."/>
            <person name="Pursley I."/>
            <person name="Horton D.L."/>
            <person name="Alikhan N.F."/>
            <person name="Baker D."/>
            <person name="Gharbi K."/>
            <person name="Hall N."/>
            <person name="Watson M."/>
            <person name="Adriaenssens E.M."/>
            <person name="Foster-Nyarko E."/>
            <person name="Jarju S."/>
            <person name="Secka A."/>
            <person name="Antonio M."/>
            <person name="Oren A."/>
            <person name="Chaudhuri R.R."/>
            <person name="La Ragione R."/>
            <person name="Hildebrand F."/>
            <person name="Pallen M.J."/>
        </authorList>
    </citation>
    <scope>NUCLEOTIDE SEQUENCE</scope>
    <source>
        <strain evidence="4">ChiGjej2B2-16831</strain>
    </source>
</reference>
<dbReference type="PANTHER" id="PTHR11825">
    <property type="entry name" value="SUBGROUP IIII AMINOTRANSFERASE"/>
    <property type="match status" value="1"/>
</dbReference>
<evidence type="ECO:0000256" key="2">
    <source>
        <dbReference type="ARBA" id="ARBA00009320"/>
    </source>
</evidence>
<dbReference type="InterPro" id="IPR005786">
    <property type="entry name" value="B_amino_transII"/>
</dbReference>
<organism evidence="4 5">
    <name type="scientific">Candidatus Aphodomorpha intestinavium</name>
    <dbReference type="NCBI Taxonomy" id="2840672"/>
    <lineage>
        <taxon>Bacteria</taxon>
        <taxon>Bacillati</taxon>
        <taxon>Bacillota</taxon>
        <taxon>Clostridia</taxon>
        <taxon>Eubacteriales</taxon>
        <taxon>Candidatus Aphodomorpha</taxon>
    </lineage>
</organism>
<reference evidence="4" key="1">
    <citation type="submission" date="2020-10" db="EMBL/GenBank/DDBJ databases">
        <authorList>
            <person name="Gilroy R."/>
        </authorList>
    </citation>
    <scope>NUCLEOTIDE SEQUENCE</scope>
    <source>
        <strain evidence="4">ChiGjej2B2-16831</strain>
    </source>
</reference>
<dbReference type="PANTHER" id="PTHR11825:SF44">
    <property type="entry name" value="BRANCHED-CHAIN-AMINO-ACID AMINOTRANSFERASE"/>
    <property type="match status" value="1"/>
</dbReference>
<dbReference type="GO" id="GO:0009081">
    <property type="term" value="P:branched-chain amino acid metabolic process"/>
    <property type="evidence" value="ECO:0007669"/>
    <property type="project" value="InterPro"/>
</dbReference>
<sequence length="198" mass="21683">MDIRIVKSAAPVKEPPSGPLGFGQLFTDHMFVMEYDAPQGWHDARIVPYAPLPLPPAAAVFHYGAEVFEGLKAYRTAEGQVQLFRPMDNMRRMQDSAERIGLPAFDADDAMQALRALVDLDRRFVPAADGTSLYLRPFLIATDPSLGIHTIEHALFCIIASPSGSYYKEGIDPVRIMIETADVRAVRGGTGYAKCGGN</sequence>
<feature type="non-terminal residue" evidence="4">
    <location>
        <position position="198"/>
    </location>
</feature>
<dbReference type="InterPro" id="IPR036038">
    <property type="entry name" value="Aminotransferase-like"/>
</dbReference>
<dbReference type="SUPFAM" id="SSF56752">
    <property type="entry name" value="D-aminoacid aminotransferase-like PLP-dependent enzymes"/>
    <property type="match status" value="1"/>
</dbReference>
<evidence type="ECO:0000313" key="4">
    <source>
        <dbReference type="EMBL" id="HIU93990.1"/>
    </source>
</evidence>
<dbReference type="Proteomes" id="UP000824128">
    <property type="component" value="Unassembled WGS sequence"/>
</dbReference>
<dbReference type="EMBL" id="DVNZ01000077">
    <property type="protein sequence ID" value="HIU93990.1"/>
    <property type="molecule type" value="Genomic_DNA"/>
</dbReference>
<protein>
    <submittedName>
        <fullName evidence="4">Aminotransferase class IV</fullName>
    </submittedName>
</protein>
<evidence type="ECO:0000313" key="5">
    <source>
        <dbReference type="Proteomes" id="UP000824128"/>
    </source>
</evidence>
<evidence type="ECO:0000256" key="1">
    <source>
        <dbReference type="ARBA" id="ARBA00001933"/>
    </source>
</evidence>
<keyword evidence="4" id="KW-0032">Aminotransferase</keyword>